<evidence type="ECO:0000313" key="2">
    <source>
        <dbReference type="EMBL" id="KKM89744.1"/>
    </source>
</evidence>
<evidence type="ECO:0000256" key="1">
    <source>
        <dbReference type="SAM" id="MobiDB-lite"/>
    </source>
</evidence>
<accession>A0A0F9L4I0</accession>
<reference evidence="2" key="1">
    <citation type="journal article" date="2015" name="Nature">
        <title>Complex archaea that bridge the gap between prokaryotes and eukaryotes.</title>
        <authorList>
            <person name="Spang A."/>
            <person name="Saw J.H."/>
            <person name="Jorgensen S.L."/>
            <person name="Zaremba-Niedzwiedzka K."/>
            <person name="Martijn J."/>
            <person name="Lind A.E."/>
            <person name="van Eijk R."/>
            <person name="Schleper C."/>
            <person name="Guy L."/>
            <person name="Ettema T.J."/>
        </authorList>
    </citation>
    <scope>NUCLEOTIDE SEQUENCE</scope>
</reference>
<comment type="caution">
    <text evidence="2">The sequence shown here is derived from an EMBL/GenBank/DDBJ whole genome shotgun (WGS) entry which is preliminary data.</text>
</comment>
<sequence length="69" mass="7679">MAYVDPDYKTKKAFKEAVASGVEHRPYNPNGMFPEKGNGHTTVEGPHYPKPHTWYASCQVEDGVVVKVS</sequence>
<gene>
    <name evidence="2" type="ORF">LCGC14_1245760</name>
</gene>
<proteinExistence type="predicted"/>
<feature type="region of interest" description="Disordered" evidence="1">
    <location>
        <begin position="25"/>
        <end position="46"/>
    </location>
</feature>
<protein>
    <submittedName>
        <fullName evidence="2">Uncharacterized protein</fullName>
    </submittedName>
</protein>
<dbReference type="EMBL" id="LAZR01006773">
    <property type="protein sequence ID" value="KKM89744.1"/>
    <property type="molecule type" value="Genomic_DNA"/>
</dbReference>
<dbReference type="AlphaFoldDB" id="A0A0F9L4I0"/>
<name>A0A0F9L4I0_9ZZZZ</name>
<organism evidence="2">
    <name type="scientific">marine sediment metagenome</name>
    <dbReference type="NCBI Taxonomy" id="412755"/>
    <lineage>
        <taxon>unclassified sequences</taxon>
        <taxon>metagenomes</taxon>
        <taxon>ecological metagenomes</taxon>
    </lineage>
</organism>